<dbReference type="InterPro" id="IPR007164">
    <property type="entry name" value="GTP-dep_dephospho-CoA_kin"/>
</dbReference>
<feature type="domain" description="Cytidyltransferase-like" evidence="3">
    <location>
        <begin position="170"/>
        <end position="304"/>
    </location>
</feature>
<dbReference type="Gene3D" id="3.40.50.620">
    <property type="entry name" value="HUPs"/>
    <property type="match status" value="2"/>
</dbReference>
<evidence type="ECO:0000256" key="1">
    <source>
        <dbReference type="ARBA" id="ARBA00022741"/>
    </source>
</evidence>
<dbReference type="PANTHER" id="PTHR40732:SF1">
    <property type="entry name" value="GTP-DEPENDENT DEPHOSPHO-COA KINASE"/>
    <property type="match status" value="1"/>
</dbReference>
<name>A0A2H0C1A3_9BACT</name>
<evidence type="ECO:0000313" key="5">
    <source>
        <dbReference type="Proteomes" id="UP000231021"/>
    </source>
</evidence>
<dbReference type="EMBL" id="PCTB01000017">
    <property type="protein sequence ID" value="PIP63048.1"/>
    <property type="molecule type" value="Genomic_DNA"/>
</dbReference>
<dbReference type="NCBIfam" id="TIGR00125">
    <property type="entry name" value="cyt_tran_rel"/>
    <property type="match status" value="2"/>
</dbReference>
<protein>
    <recommendedName>
        <fullName evidence="3">Cytidyltransferase-like domain-containing protein</fullName>
    </recommendedName>
</protein>
<proteinExistence type="inferred from homology"/>
<dbReference type="GO" id="GO:0015937">
    <property type="term" value="P:coenzyme A biosynthetic process"/>
    <property type="evidence" value="ECO:0007669"/>
    <property type="project" value="InterPro"/>
</dbReference>
<dbReference type="Pfam" id="PF01467">
    <property type="entry name" value="CTP_transf_like"/>
    <property type="match status" value="2"/>
</dbReference>
<dbReference type="PANTHER" id="PTHR40732">
    <property type="entry name" value="UPF0218 PROTEIN TK1697"/>
    <property type="match status" value="1"/>
</dbReference>
<dbReference type="SUPFAM" id="SSF52374">
    <property type="entry name" value="Nucleotidylyl transferase"/>
    <property type="match status" value="2"/>
</dbReference>
<dbReference type="HAMAP" id="MF_00590">
    <property type="entry name" value="Dephospho_CoA_kinase_GTP_dep"/>
    <property type="match status" value="1"/>
</dbReference>
<accession>A0A2H0C1A3</accession>
<feature type="domain" description="Cytidyltransferase-like" evidence="3">
    <location>
        <begin position="8"/>
        <end position="68"/>
    </location>
</feature>
<dbReference type="Pfam" id="PF04019">
    <property type="entry name" value="DUF359"/>
    <property type="match status" value="1"/>
</dbReference>
<gene>
    <name evidence="4" type="ORF">COW98_00760</name>
</gene>
<evidence type="ECO:0000313" key="4">
    <source>
        <dbReference type="EMBL" id="PIP63048.1"/>
    </source>
</evidence>
<dbReference type="AlphaFoldDB" id="A0A2H0C1A3"/>
<reference evidence="4 5" key="1">
    <citation type="submission" date="2017-09" db="EMBL/GenBank/DDBJ databases">
        <title>Depth-based differentiation of microbial function through sediment-hosted aquifers and enrichment of novel symbionts in the deep terrestrial subsurface.</title>
        <authorList>
            <person name="Probst A.J."/>
            <person name="Ladd B."/>
            <person name="Jarett J.K."/>
            <person name="Geller-Mcgrath D.E."/>
            <person name="Sieber C.M."/>
            <person name="Emerson J.B."/>
            <person name="Anantharaman K."/>
            <person name="Thomas B.C."/>
            <person name="Malmstrom R."/>
            <person name="Stieglmeier M."/>
            <person name="Klingl A."/>
            <person name="Woyke T."/>
            <person name="Ryan C.M."/>
            <person name="Banfield J.F."/>
        </authorList>
    </citation>
    <scope>NUCLEOTIDE SEQUENCE [LARGE SCALE GENOMIC DNA]</scope>
    <source>
        <strain evidence="4">CG22_combo_CG10-13_8_21_14_all_35_9</strain>
    </source>
</reference>
<dbReference type="NCBIfam" id="NF002243">
    <property type="entry name" value="PRK01153.1"/>
    <property type="match status" value="1"/>
</dbReference>
<dbReference type="Proteomes" id="UP000231021">
    <property type="component" value="Unassembled WGS sequence"/>
</dbReference>
<evidence type="ECO:0000259" key="3">
    <source>
        <dbReference type="Pfam" id="PF01467"/>
    </source>
</evidence>
<sequence>MRFKIGLLIGRFQPFHNGHLYLIKKSLEISEKIVFGIGSAGIFDKNNPLGYEERKKMLEKVIKKEKIKERVLKIVPLEDFFDDQEWLANVKKQVGEFDLVVGNNDWTNKIMREAEYQVKQFPYYGRSIYEGWRIRKLIKTGKKWQERVPDYIVKLLNGQIVNGKRFNHIVLGGTFDHFHKGHKAFIDKALETGRKITIGLTTEELYKNKFFKQSIQSYKEREKNLKKYLPYDRDIDIVPFSEFTGGADKGKDIEAIIVSRLTYPNALKINKLREKNNLKPLRIVIVNDILADDGRLISSERIRAGEIDRDGRCYELGAKWREKKQLVMPENLREELRKPLGRVFKSTKELLQCFKTLKWTMVVAVGDIIVDALMKNGIGPEVKIIDFKTRRKQNDLNRYHLVTAAQELYINKPGTINLKTAEKLKELIHQQLGHPKGVQPQSWLVIDGEEDLLALPAILFSPLGSLVFYGHWQLGVIGVEVTEEMKEKASQIVKKFR</sequence>
<dbReference type="NCBIfam" id="NF001985">
    <property type="entry name" value="PRK00777.1"/>
    <property type="match status" value="1"/>
</dbReference>
<dbReference type="InterPro" id="IPR014729">
    <property type="entry name" value="Rossmann-like_a/b/a_fold"/>
</dbReference>
<evidence type="ECO:0000256" key="2">
    <source>
        <dbReference type="ARBA" id="ARBA00023134"/>
    </source>
</evidence>
<keyword evidence="2" id="KW-0342">GTP-binding</keyword>
<keyword evidence="1" id="KW-0547">Nucleotide-binding</keyword>
<dbReference type="GO" id="GO:0005525">
    <property type="term" value="F:GTP binding"/>
    <property type="evidence" value="ECO:0007669"/>
    <property type="project" value="UniProtKB-KW"/>
</dbReference>
<comment type="caution">
    <text evidence="4">The sequence shown here is derived from an EMBL/GenBank/DDBJ whole genome shotgun (WGS) entry which is preliminary data.</text>
</comment>
<dbReference type="GO" id="GO:0016301">
    <property type="term" value="F:kinase activity"/>
    <property type="evidence" value="ECO:0007669"/>
    <property type="project" value="InterPro"/>
</dbReference>
<organism evidence="4 5">
    <name type="scientific">Candidatus Roizmanbacteria bacterium CG22_combo_CG10-13_8_21_14_all_35_9</name>
    <dbReference type="NCBI Taxonomy" id="1974861"/>
    <lineage>
        <taxon>Bacteria</taxon>
        <taxon>Candidatus Roizmaniibacteriota</taxon>
    </lineage>
</organism>
<dbReference type="InterPro" id="IPR004821">
    <property type="entry name" value="Cyt_trans-like"/>
</dbReference>